<dbReference type="InterPro" id="IPR006390">
    <property type="entry name" value="DHP_synth_dom"/>
</dbReference>
<evidence type="ECO:0000256" key="10">
    <source>
        <dbReference type="RuleBase" id="RU361205"/>
    </source>
</evidence>
<proteinExistence type="inferred from homology"/>
<evidence type="ECO:0000313" key="12">
    <source>
        <dbReference type="EMBL" id="GAA1546023.1"/>
    </source>
</evidence>
<comment type="catalytic activity">
    <reaction evidence="1">
        <text>(7,8-dihydropterin-6-yl)methyl diphosphate + 4-aminobenzoate = 7,8-dihydropteroate + diphosphate</text>
        <dbReference type="Rhea" id="RHEA:19949"/>
        <dbReference type="ChEBI" id="CHEBI:17836"/>
        <dbReference type="ChEBI" id="CHEBI:17839"/>
        <dbReference type="ChEBI" id="CHEBI:33019"/>
        <dbReference type="ChEBI" id="CHEBI:72950"/>
        <dbReference type="EC" id="2.5.1.15"/>
    </reaction>
</comment>
<dbReference type="NCBIfam" id="TIGR01496">
    <property type="entry name" value="DHPS"/>
    <property type="match status" value="1"/>
</dbReference>
<dbReference type="EC" id="2.5.1.15" evidence="5 10"/>
<evidence type="ECO:0000256" key="9">
    <source>
        <dbReference type="ARBA" id="ARBA00022909"/>
    </source>
</evidence>
<evidence type="ECO:0000256" key="6">
    <source>
        <dbReference type="ARBA" id="ARBA00022679"/>
    </source>
</evidence>
<dbReference type="SUPFAM" id="SSF51717">
    <property type="entry name" value="Dihydropteroate synthetase-like"/>
    <property type="match status" value="1"/>
</dbReference>
<evidence type="ECO:0000256" key="4">
    <source>
        <dbReference type="ARBA" id="ARBA00009503"/>
    </source>
</evidence>
<dbReference type="EMBL" id="BAAAOR010000041">
    <property type="protein sequence ID" value="GAA1546023.1"/>
    <property type="molecule type" value="Genomic_DNA"/>
</dbReference>
<dbReference type="Pfam" id="PF00809">
    <property type="entry name" value="Pterin_bind"/>
    <property type="match status" value="1"/>
</dbReference>
<organism evidence="12 13">
    <name type="scientific">Nocardioides humi</name>
    <dbReference type="NCBI Taxonomy" id="449461"/>
    <lineage>
        <taxon>Bacteria</taxon>
        <taxon>Bacillati</taxon>
        <taxon>Actinomycetota</taxon>
        <taxon>Actinomycetes</taxon>
        <taxon>Propionibacteriales</taxon>
        <taxon>Nocardioidaceae</taxon>
        <taxon>Nocardioides</taxon>
    </lineage>
</organism>
<evidence type="ECO:0000256" key="1">
    <source>
        <dbReference type="ARBA" id="ARBA00000012"/>
    </source>
</evidence>
<reference evidence="12 13" key="1">
    <citation type="journal article" date="2019" name="Int. J. Syst. Evol. Microbiol.">
        <title>The Global Catalogue of Microorganisms (GCM) 10K type strain sequencing project: providing services to taxonomists for standard genome sequencing and annotation.</title>
        <authorList>
            <consortium name="The Broad Institute Genomics Platform"/>
            <consortium name="The Broad Institute Genome Sequencing Center for Infectious Disease"/>
            <person name="Wu L."/>
            <person name="Ma J."/>
        </authorList>
    </citation>
    <scope>NUCLEOTIDE SEQUENCE [LARGE SCALE GENOMIC DNA]</scope>
    <source>
        <strain evidence="12 13">JCM 14942</strain>
    </source>
</reference>
<dbReference type="Gene3D" id="3.20.20.20">
    <property type="entry name" value="Dihydropteroate synthase-like"/>
    <property type="match status" value="1"/>
</dbReference>
<protein>
    <recommendedName>
        <fullName evidence="5 10">Dihydropteroate synthase</fullName>
        <shortName evidence="10">DHPS</shortName>
        <ecNumber evidence="5 10">2.5.1.15</ecNumber>
    </recommendedName>
    <alternativeName>
        <fullName evidence="10">Dihydropteroate pyrophosphorylase</fullName>
    </alternativeName>
</protein>
<evidence type="ECO:0000256" key="8">
    <source>
        <dbReference type="ARBA" id="ARBA00022842"/>
    </source>
</evidence>
<dbReference type="InterPro" id="IPR011005">
    <property type="entry name" value="Dihydropteroate_synth-like_sf"/>
</dbReference>
<comment type="caution">
    <text evidence="12">The sequence shown here is derived from an EMBL/GenBank/DDBJ whole genome shotgun (WGS) entry which is preliminary data.</text>
</comment>
<evidence type="ECO:0000259" key="11">
    <source>
        <dbReference type="PROSITE" id="PS50972"/>
    </source>
</evidence>
<keyword evidence="9 10" id="KW-0289">Folate biosynthesis</keyword>
<dbReference type="PROSITE" id="PS00792">
    <property type="entry name" value="DHPS_1"/>
    <property type="match status" value="1"/>
</dbReference>
<dbReference type="RefSeq" id="WP_141005659.1">
    <property type="nucleotide sequence ID" value="NZ_BAAAOR010000041.1"/>
</dbReference>
<comment type="function">
    <text evidence="10">Catalyzes the condensation of para-aminobenzoate (pABA) with 6-hydroxymethyl-7,8-dihydropterin diphosphate (DHPt-PP) to form 7,8-dihydropteroate (H2Pte), the immediate precursor of folate derivatives.</text>
</comment>
<dbReference type="PROSITE" id="PS50972">
    <property type="entry name" value="PTERIN_BINDING"/>
    <property type="match status" value="1"/>
</dbReference>
<accession>A0ABN2BS09</accession>
<keyword evidence="6 10" id="KW-0808">Transferase</keyword>
<comment type="similarity">
    <text evidence="4 10">Belongs to the DHPS family.</text>
</comment>
<dbReference type="CDD" id="cd00739">
    <property type="entry name" value="DHPS"/>
    <property type="match status" value="1"/>
</dbReference>
<dbReference type="Proteomes" id="UP001500842">
    <property type="component" value="Unassembled WGS sequence"/>
</dbReference>
<evidence type="ECO:0000256" key="2">
    <source>
        <dbReference type="ARBA" id="ARBA00001946"/>
    </source>
</evidence>
<feature type="domain" description="Pterin-binding" evidence="11">
    <location>
        <begin position="8"/>
        <end position="260"/>
    </location>
</feature>
<evidence type="ECO:0000256" key="5">
    <source>
        <dbReference type="ARBA" id="ARBA00012458"/>
    </source>
</evidence>
<dbReference type="InterPro" id="IPR000489">
    <property type="entry name" value="Pterin-binding_dom"/>
</dbReference>
<name>A0ABN2BS09_9ACTN</name>
<evidence type="ECO:0000256" key="7">
    <source>
        <dbReference type="ARBA" id="ARBA00022723"/>
    </source>
</evidence>
<dbReference type="InterPro" id="IPR045031">
    <property type="entry name" value="DHP_synth-like"/>
</dbReference>
<sequence length="271" mass="28979">MRALAIRPQIVGIVNVTTDSFSDGGLYVDRENAVAHALRLVAEGADIVDIGGESTRPGAARVPEEVELSRVIPVVGELARAGVKVSIDTMRSRVAELAIEAGAAVVNDVSGGLADRRMASVVRDGEVLFVVTHWRGHSERMLRRARYSDVVAEVRNELRMRRDAIVAQGVEPDLVVLDPGIGFAKTSEQSWTLLGALPSLRGLGHPLMVGVSRKSLLRAIGDDLDLAERDQASALLAALVAAHASYLRVHDVASTVLALRVVDRLIGDPAR</sequence>
<evidence type="ECO:0000313" key="13">
    <source>
        <dbReference type="Proteomes" id="UP001500842"/>
    </source>
</evidence>
<comment type="cofactor">
    <cofactor evidence="2 10">
        <name>Mg(2+)</name>
        <dbReference type="ChEBI" id="CHEBI:18420"/>
    </cofactor>
</comment>
<comment type="pathway">
    <text evidence="3 10">Cofactor biosynthesis; tetrahydrofolate biosynthesis; 7,8-dihydrofolate from 2-amino-4-hydroxy-6-hydroxymethyl-7,8-dihydropteridine diphosphate and 4-aminobenzoate: step 1/2.</text>
</comment>
<keyword evidence="8 10" id="KW-0460">Magnesium</keyword>
<dbReference type="PANTHER" id="PTHR20941">
    <property type="entry name" value="FOLATE SYNTHESIS PROTEINS"/>
    <property type="match status" value="1"/>
</dbReference>
<dbReference type="PROSITE" id="PS00793">
    <property type="entry name" value="DHPS_2"/>
    <property type="match status" value="1"/>
</dbReference>
<gene>
    <name evidence="12" type="primary">folP_4</name>
    <name evidence="12" type="ORF">GCM10009788_55480</name>
</gene>
<dbReference type="PANTHER" id="PTHR20941:SF1">
    <property type="entry name" value="FOLIC ACID SYNTHESIS PROTEIN FOL1"/>
    <property type="match status" value="1"/>
</dbReference>
<keyword evidence="13" id="KW-1185">Reference proteome</keyword>
<evidence type="ECO:0000256" key="3">
    <source>
        <dbReference type="ARBA" id="ARBA00004763"/>
    </source>
</evidence>
<keyword evidence="7 10" id="KW-0479">Metal-binding</keyword>